<sequence length="376" mass="40245">MTEGYRRWRRAAAATNLAERAAVRYYRPEGDGRLYAVAVDGAERTYPLVARRGWLAGRSGVSGVLGPYRDAKRTAIDESVVAALRARHADRSGGDAELWNGETYAVSAMDADGPPFPVTRSDYFSGCSTAVGLGEELTRALYDAGASPDAPDDALGGIVDALSLPRRERRFPDAASFFRADLPPNVLGAGLLPVFDTGDGHATLCYRRSADVAHYPGRVGIGASGIVAPDSAGEPPSVRRALLTEFAEELFDAEGGARDPLAHESVTRLERLAERGEAHLDFAAAACNAVGGNVLLCALLFVESPAYYRDVRDGLSMNWEGSDAEWVSLTDGDRLAELSAPRGIVPHGALCLFEGLRRLDDAYGVRSGLSFERRTP</sequence>
<dbReference type="RefSeq" id="WP_276304516.1">
    <property type="nucleotide sequence ID" value="NZ_CP119992.1"/>
</dbReference>
<proteinExistence type="predicted"/>
<name>A0ABD6A7M7_9EURY</name>
<dbReference type="Proteomes" id="UP001596547">
    <property type="component" value="Unassembled WGS sequence"/>
</dbReference>
<dbReference type="AlphaFoldDB" id="A0ABD6A7M7"/>
<protein>
    <recommendedName>
        <fullName evidence="3">YcaO domain-containing protein</fullName>
    </recommendedName>
</protein>
<evidence type="ECO:0000313" key="1">
    <source>
        <dbReference type="EMBL" id="MFC7316223.1"/>
    </source>
</evidence>
<accession>A0ABD6A7M7</accession>
<gene>
    <name evidence="1" type="ORF">ACFQPE_05360</name>
</gene>
<reference evidence="1 2" key="1">
    <citation type="journal article" date="2019" name="Int. J. Syst. Evol. Microbiol.">
        <title>The Global Catalogue of Microorganisms (GCM) 10K type strain sequencing project: providing services to taxonomists for standard genome sequencing and annotation.</title>
        <authorList>
            <consortium name="The Broad Institute Genomics Platform"/>
            <consortium name="The Broad Institute Genome Sequencing Center for Infectious Disease"/>
            <person name="Wu L."/>
            <person name="Ma J."/>
        </authorList>
    </citation>
    <scope>NUCLEOTIDE SEQUENCE [LARGE SCALE GENOMIC DNA]</scope>
    <source>
        <strain evidence="1 2">PSR21</strain>
    </source>
</reference>
<comment type="caution">
    <text evidence="1">The sequence shown here is derived from an EMBL/GenBank/DDBJ whole genome shotgun (WGS) entry which is preliminary data.</text>
</comment>
<organism evidence="1 2">
    <name type="scientific">Halomarina halobia</name>
    <dbReference type="NCBI Taxonomy" id="3033386"/>
    <lineage>
        <taxon>Archaea</taxon>
        <taxon>Methanobacteriati</taxon>
        <taxon>Methanobacteriota</taxon>
        <taxon>Stenosarchaea group</taxon>
        <taxon>Halobacteria</taxon>
        <taxon>Halobacteriales</taxon>
        <taxon>Natronomonadaceae</taxon>
        <taxon>Halomarina</taxon>
    </lineage>
</organism>
<dbReference type="EMBL" id="JBHTBF010000002">
    <property type="protein sequence ID" value="MFC7316223.1"/>
    <property type="molecule type" value="Genomic_DNA"/>
</dbReference>
<evidence type="ECO:0000313" key="2">
    <source>
        <dbReference type="Proteomes" id="UP001596547"/>
    </source>
</evidence>
<dbReference type="GeneID" id="79314060"/>
<keyword evidence="2" id="KW-1185">Reference proteome</keyword>
<evidence type="ECO:0008006" key="3">
    <source>
        <dbReference type="Google" id="ProtNLM"/>
    </source>
</evidence>